<name>A0ABS1UBN2_9PROT</name>
<accession>A0ABS1UBN2</accession>
<dbReference type="EMBL" id="JAETWB010000047">
    <property type="protein sequence ID" value="MBL6082100.1"/>
    <property type="molecule type" value="Genomic_DNA"/>
</dbReference>
<dbReference type="InterPro" id="IPR001387">
    <property type="entry name" value="Cro/C1-type_HTH"/>
</dbReference>
<dbReference type="Gene3D" id="1.10.260.40">
    <property type="entry name" value="lambda repressor-like DNA-binding domains"/>
    <property type="match status" value="1"/>
</dbReference>
<proteinExistence type="predicted"/>
<dbReference type="SMART" id="SM00530">
    <property type="entry name" value="HTH_XRE"/>
    <property type="match status" value="1"/>
</dbReference>
<dbReference type="RefSeq" id="WP_202835312.1">
    <property type="nucleotide sequence ID" value="NZ_JAETWB010000047.1"/>
</dbReference>
<dbReference type="CDD" id="cd00093">
    <property type="entry name" value="HTH_XRE"/>
    <property type="match status" value="1"/>
</dbReference>
<comment type="caution">
    <text evidence="2">The sequence shown here is derived from an EMBL/GenBank/DDBJ whole genome shotgun (WGS) entry which is preliminary data.</text>
</comment>
<evidence type="ECO:0000313" key="3">
    <source>
        <dbReference type="Proteomes" id="UP000660885"/>
    </source>
</evidence>
<evidence type="ECO:0000313" key="2">
    <source>
        <dbReference type="EMBL" id="MBL6082100.1"/>
    </source>
</evidence>
<dbReference type="Pfam" id="PF01381">
    <property type="entry name" value="HTH_3"/>
    <property type="match status" value="1"/>
</dbReference>
<gene>
    <name evidence="2" type="ORF">JMJ56_29415</name>
</gene>
<dbReference type="PROSITE" id="PS50943">
    <property type="entry name" value="HTH_CROC1"/>
    <property type="match status" value="1"/>
</dbReference>
<feature type="domain" description="HTH cro/C1-type" evidence="1">
    <location>
        <begin position="26"/>
        <end position="80"/>
    </location>
</feature>
<keyword evidence="3" id="KW-1185">Reference proteome</keyword>
<dbReference type="InterPro" id="IPR010982">
    <property type="entry name" value="Lambda_DNA-bd_dom_sf"/>
</dbReference>
<evidence type="ECO:0000259" key="1">
    <source>
        <dbReference type="PROSITE" id="PS50943"/>
    </source>
</evidence>
<organism evidence="2 3">
    <name type="scientific">Belnapia arida</name>
    <dbReference type="NCBI Taxonomy" id="2804533"/>
    <lineage>
        <taxon>Bacteria</taxon>
        <taxon>Pseudomonadati</taxon>
        <taxon>Pseudomonadota</taxon>
        <taxon>Alphaproteobacteria</taxon>
        <taxon>Acetobacterales</taxon>
        <taxon>Roseomonadaceae</taxon>
        <taxon>Belnapia</taxon>
    </lineage>
</organism>
<reference evidence="2 3" key="1">
    <citation type="submission" date="2021-01" db="EMBL/GenBank/DDBJ databases">
        <title>Belnapia mucosa sp. nov. and Belnapia arida sp. nov., isolated from the Tabernas Desert (Almeria, Spain).</title>
        <authorList>
            <person name="Molina-Menor E."/>
            <person name="Vidal-Verdu A."/>
            <person name="Calonge A."/>
            <person name="Satari L."/>
            <person name="Pereto J."/>
            <person name="Porcar M."/>
        </authorList>
    </citation>
    <scope>NUCLEOTIDE SEQUENCE [LARGE SCALE GENOMIC DNA]</scope>
    <source>
        <strain evidence="2 3">T18</strain>
    </source>
</reference>
<dbReference type="Proteomes" id="UP000660885">
    <property type="component" value="Unassembled WGS sequence"/>
</dbReference>
<dbReference type="SUPFAM" id="SSF47413">
    <property type="entry name" value="lambda repressor-like DNA-binding domains"/>
    <property type="match status" value="1"/>
</dbReference>
<protein>
    <submittedName>
        <fullName evidence="2">Helix-turn-helix domain-containing protein</fullName>
    </submittedName>
</protein>
<sequence>MSRDEQQDEPQSQRATAVDKYVGLRIRERRVAMGLSQQQLASVIGVTYQQQHKYEQGLNRISVGRLFTVAQALSIEPAWFFEGISEQDRPTEPAPRQRLHLELMRNFASIKDEKQQEAISNMARLLAGS</sequence>